<gene>
    <name evidence="1" type="ORF">UFOPK2086_00871</name>
</gene>
<protein>
    <submittedName>
        <fullName evidence="1">Unannotated protein</fullName>
    </submittedName>
</protein>
<sequence length="213" mass="23995">MSAEKPQKITGNMRNVRYGEVLGVFVRGSDLYAEVWGTQMLHDCPMEWWNSLDPEALKTELGALGIKMNGPRNWVLDGFGNKTAHIEPVIRDFNGLPMRRIATVEFEPGAKPGTAPYEIRRVNRGAVFFWDKGTEVYELVRPDGEAYVMQALCTAVDPTLSLENLSELGSKLALPEGWSYRTRILEEDLVVDTSDHLATVVQDELENTYTLPY</sequence>
<organism evidence="1">
    <name type="scientific">freshwater metagenome</name>
    <dbReference type="NCBI Taxonomy" id="449393"/>
    <lineage>
        <taxon>unclassified sequences</taxon>
        <taxon>metagenomes</taxon>
        <taxon>ecological metagenomes</taxon>
    </lineage>
</organism>
<dbReference type="AlphaFoldDB" id="A0A6J6JQG2"/>
<name>A0A6J6JQG2_9ZZZZ</name>
<dbReference type="EMBL" id="CAEZVQ010000117">
    <property type="protein sequence ID" value="CAB4639701.1"/>
    <property type="molecule type" value="Genomic_DNA"/>
</dbReference>
<reference evidence="1" key="1">
    <citation type="submission" date="2020-05" db="EMBL/GenBank/DDBJ databases">
        <authorList>
            <person name="Chiriac C."/>
            <person name="Salcher M."/>
            <person name="Ghai R."/>
            <person name="Kavagutti S V."/>
        </authorList>
    </citation>
    <scope>NUCLEOTIDE SEQUENCE</scope>
</reference>
<evidence type="ECO:0000313" key="1">
    <source>
        <dbReference type="EMBL" id="CAB4639701.1"/>
    </source>
</evidence>
<proteinExistence type="predicted"/>
<accession>A0A6J6JQG2</accession>